<dbReference type="EMBL" id="JBJHZX010000029">
    <property type="protein sequence ID" value="MFL0197360.1"/>
    <property type="molecule type" value="Genomic_DNA"/>
</dbReference>
<reference evidence="2 3" key="1">
    <citation type="submission" date="2024-11" db="EMBL/GenBank/DDBJ databases">
        <authorList>
            <person name="Heng Y.C."/>
            <person name="Lim A.C.H."/>
            <person name="Lee J.K.Y."/>
            <person name="Kittelmann S."/>
        </authorList>
    </citation>
    <scope>NUCLEOTIDE SEQUENCE [LARGE SCALE GENOMIC DNA]</scope>
    <source>
        <strain evidence="2 3">WILCCON 0269</strain>
    </source>
</reference>
<keyword evidence="1" id="KW-0175">Coiled coil</keyword>
<evidence type="ECO:0000256" key="1">
    <source>
        <dbReference type="SAM" id="Coils"/>
    </source>
</evidence>
<dbReference type="RefSeq" id="WP_406793465.1">
    <property type="nucleotide sequence ID" value="NZ_JBJHZX010000029.1"/>
</dbReference>
<feature type="coiled-coil region" evidence="1">
    <location>
        <begin position="32"/>
        <end position="59"/>
    </location>
</feature>
<dbReference type="Proteomes" id="UP001623660">
    <property type="component" value="Unassembled WGS sequence"/>
</dbReference>
<organism evidence="2 3">
    <name type="scientific">Candidatus Clostridium eludens</name>
    <dbReference type="NCBI Taxonomy" id="3381663"/>
    <lineage>
        <taxon>Bacteria</taxon>
        <taxon>Bacillati</taxon>
        <taxon>Bacillota</taxon>
        <taxon>Clostridia</taxon>
        <taxon>Eubacteriales</taxon>
        <taxon>Clostridiaceae</taxon>
        <taxon>Clostridium</taxon>
    </lineage>
</organism>
<protein>
    <submittedName>
        <fullName evidence="2">Uncharacterized protein</fullName>
    </submittedName>
</protein>
<accession>A0ABW8SN27</accession>
<evidence type="ECO:0000313" key="2">
    <source>
        <dbReference type="EMBL" id="MFL0197360.1"/>
    </source>
</evidence>
<name>A0ABW8SN27_9CLOT</name>
<comment type="caution">
    <text evidence="2">The sequence shown here is derived from an EMBL/GenBank/DDBJ whole genome shotgun (WGS) entry which is preliminary data.</text>
</comment>
<sequence length="95" mass="11150">MFVAKVKRLKEETVTFIELRDLEDLIVTTMGEDVWLAILEFTQERIEELEEQIAELEADSIPYINSKIANLIDVIKASKRLNRKFLIEELEKLIN</sequence>
<gene>
    <name evidence="2" type="ORF">ACJDU8_17595</name>
</gene>
<keyword evidence="3" id="KW-1185">Reference proteome</keyword>
<evidence type="ECO:0000313" key="3">
    <source>
        <dbReference type="Proteomes" id="UP001623660"/>
    </source>
</evidence>
<proteinExistence type="predicted"/>